<dbReference type="InterPro" id="IPR049445">
    <property type="entry name" value="TetR_SbtR-like_C"/>
</dbReference>
<sequence length="210" mass="21541">MSTPPAPGGGRRPRADAERNRALVLAAARALFEERGEEVQMPEVARAAGVGIGTLYRHFPSKRALVEAAAEQRFAGILELALTDCLREPAAGRGLERYLHHVGGALAGSPGLTAAALSATGSSAPAGPALGRLEEAVAALIEQGRAAGTLREDLGVPDVYMIVGGLSAIIRTGSGDWRRFLALTLDGLHPRGTVSRSATPGTGSRPPAAG</sequence>
<evidence type="ECO:0000256" key="2">
    <source>
        <dbReference type="ARBA" id="ARBA00023125"/>
    </source>
</evidence>
<evidence type="ECO:0000259" key="7">
    <source>
        <dbReference type="PROSITE" id="PS50977"/>
    </source>
</evidence>
<dbReference type="Pfam" id="PF00440">
    <property type="entry name" value="TetR_N"/>
    <property type="match status" value="1"/>
</dbReference>
<dbReference type="RefSeq" id="WP_344158212.1">
    <property type="nucleotide sequence ID" value="NZ_BAAABV010000015.1"/>
</dbReference>
<dbReference type="InterPro" id="IPR009057">
    <property type="entry name" value="Homeodomain-like_sf"/>
</dbReference>
<dbReference type="InterPro" id="IPR001763">
    <property type="entry name" value="Rhodanese-like_dom"/>
</dbReference>
<evidence type="ECO:0000256" key="3">
    <source>
        <dbReference type="ARBA" id="ARBA00023163"/>
    </source>
</evidence>
<evidence type="ECO:0000256" key="1">
    <source>
        <dbReference type="ARBA" id="ARBA00023015"/>
    </source>
</evidence>
<keyword evidence="1" id="KW-0805">Transcription regulation</keyword>
<dbReference type="SUPFAM" id="SSF48498">
    <property type="entry name" value="Tetracyclin repressor-like, C-terminal domain"/>
    <property type="match status" value="1"/>
</dbReference>
<keyword evidence="9" id="KW-1185">Reference proteome</keyword>
<keyword evidence="3" id="KW-0804">Transcription</keyword>
<feature type="DNA-binding region" description="H-T-H motif" evidence="4">
    <location>
        <begin position="40"/>
        <end position="59"/>
    </location>
</feature>
<keyword evidence="2 4" id="KW-0238">DNA-binding</keyword>
<dbReference type="PRINTS" id="PR00455">
    <property type="entry name" value="HTHTETR"/>
</dbReference>
<comment type="caution">
    <text evidence="8">The sequence shown here is derived from an EMBL/GenBank/DDBJ whole genome shotgun (WGS) entry which is preliminary data.</text>
</comment>
<evidence type="ECO:0000256" key="5">
    <source>
        <dbReference type="SAM" id="MobiDB-lite"/>
    </source>
</evidence>
<feature type="domain" description="Rhodanese" evidence="6">
    <location>
        <begin position="145"/>
        <end position="178"/>
    </location>
</feature>
<feature type="region of interest" description="Disordered" evidence="5">
    <location>
        <begin position="191"/>
        <end position="210"/>
    </location>
</feature>
<dbReference type="PANTHER" id="PTHR30055">
    <property type="entry name" value="HTH-TYPE TRANSCRIPTIONAL REGULATOR RUTR"/>
    <property type="match status" value="1"/>
</dbReference>
<evidence type="ECO:0000259" key="6">
    <source>
        <dbReference type="PROSITE" id="PS50206"/>
    </source>
</evidence>
<dbReference type="Gene3D" id="1.10.357.10">
    <property type="entry name" value="Tetracycline Repressor, domain 2"/>
    <property type="match status" value="1"/>
</dbReference>
<evidence type="ECO:0000313" key="8">
    <source>
        <dbReference type="EMBL" id="GAA0288556.1"/>
    </source>
</evidence>
<evidence type="ECO:0000256" key="4">
    <source>
        <dbReference type="PROSITE-ProRule" id="PRU00335"/>
    </source>
</evidence>
<dbReference type="Proteomes" id="UP001501867">
    <property type="component" value="Unassembled WGS sequence"/>
</dbReference>
<dbReference type="InterPro" id="IPR036271">
    <property type="entry name" value="Tet_transcr_reg_TetR-rel_C_sf"/>
</dbReference>
<feature type="domain" description="HTH tetR-type" evidence="7">
    <location>
        <begin position="18"/>
        <end position="77"/>
    </location>
</feature>
<proteinExistence type="predicted"/>
<name>A0ABP3F037_9ACTN</name>
<organism evidence="8 9">
    <name type="scientific">Streptomyces polychromogenes</name>
    <dbReference type="NCBI Taxonomy" id="67342"/>
    <lineage>
        <taxon>Bacteria</taxon>
        <taxon>Bacillati</taxon>
        <taxon>Actinomycetota</taxon>
        <taxon>Actinomycetes</taxon>
        <taxon>Kitasatosporales</taxon>
        <taxon>Streptomycetaceae</taxon>
        <taxon>Streptomyces</taxon>
    </lineage>
</organism>
<dbReference type="Pfam" id="PF21597">
    <property type="entry name" value="TetR_C_43"/>
    <property type="match status" value="1"/>
</dbReference>
<accession>A0ABP3F037</accession>
<dbReference type="SUPFAM" id="SSF46689">
    <property type="entry name" value="Homeodomain-like"/>
    <property type="match status" value="1"/>
</dbReference>
<dbReference type="InterPro" id="IPR001647">
    <property type="entry name" value="HTH_TetR"/>
</dbReference>
<reference evidence="9" key="1">
    <citation type="journal article" date="2019" name="Int. J. Syst. Evol. Microbiol.">
        <title>The Global Catalogue of Microorganisms (GCM) 10K type strain sequencing project: providing services to taxonomists for standard genome sequencing and annotation.</title>
        <authorList>
            <consortium name="The Broad Institute Genomics Platform"/>
            <consortium name="The Broad Institute Genome Sequencing Center for Infectious Disease"/>
            <person name="Wu L."/>
            <person name="Ma J."/>
        </authorList>
    </citation>
    <scope>NUCLEOTIDE SEQUENCE [LARGE SCALE GENOMIC DNA]</scope>
    <source>
        <strain evidence="9">JCM 4505</strain>
    </source>
</reference>
<dbReference type="PROSITE" id="PS50206">
    <property type="entry name" value="RHODANESE_3"/>
    <property type="match status" value="1"/>
</dbReference>
<evidence type="ECO:0000313" key="9">
    <source>
        <dbReference type="Proteomes" id="UP001501867"/>
    </source>
</evidence>
<dbReference type="EMBL" id="BAAABV010000015">
    <property type="protein sequence ID" value="GAA0288556.1"/>
    <property type="molecule type" value="Genomic_DNA"/>
</dbReference>
<dbReference type="InterPro" id="IPR050109">
    <property type="entry name" value="HTH-type_TetR-like_transc_reg"/>
</dbReference>
<dbReference type="PROSITE" id="PS50977">
    <property type="entry name" value="HTH_TETR_2"/>
    <property type="match status" value="1"/>
</dbReference>
<gene>
    <name evidence="8" type="ORF">GCM10010302_28630</name>
</gene>
<dbReference type="PANTHER" id="PTHR30055:SF234">
    <property type="entry name" value="HTH-TYPE TRANSCRIPTIONAL REGULATOR BETI"/>
    <property type="match status" value="1"/>
</dbReference>
<protein>
    <submittedName>
        <fullName evidence="8">TetR family transcriptional regulator</fullName>
    </submittedName>
</protein>